<accession>A0ABS1U986</accession>
<dbReference type="EMBL" id="JAETWB010000024">
    <property type="protein sequence ID" value="MBL6081252.1"/>
    <property type="molecule type" value="Genomic_DNA"/>
</dbReference>
<keyword evidence="2" id="KW-1185">Reference proteome</keyword>
<proteinExistence type="predicted"/>
<evidence type="ECO:0000313" key="2">
    <source>
        <dbReference type="Proteomes" id="UP000660885"/>
    </source>
</evidence>
<reference evidence="1 2" key="1">
    <citation type="submission" date="2021-01" db="EMBL/GenBank/DDBJ databases">
        <title>Belnapia mucosa sp. nov. and Belnapia arida sp. nov., isolated from the Tabernas Desert (Almeria, Spain).</title>
        <authorList>
            <person name="Molina-Menor E."/>
            <person name="Vidal-Verdu A."/>
            <person name="Calonge A."/>
            <person name="Satari L."/>
            <person name="Pereto J."/>
            <person name="Porcar M."/>
        </authorList>
    </citation>
    <scope>NUCLEOTIDE SEQUENCE [LARGE SCALE GENOMIC DNA]</scope>
    <source>
        <strain evidence="1 2">T18</strain>
    </source>
</reference>
<evidence type="ECO:0000313" key="1">
    <source>
        <dbReference type="EMBL" id="MBL6081252.1"/>
    </source>
</evidence>
<sequence>MADELIGKTLRNTPRYALACRSVGHRSLRELCGEASKAAPRRAVPDHIPTGSFDTRIRDRGYAVVELQGKRHAANYDPRPRFRTSDALLALLQARTAMARLMEAPAEHRQAFLTLPAFPPRGAA</sequence>
<comment type="caution">
    <text evidence="1">The sequence shown here is derived from an EMBL/GenBank/DDBJ whole genome shotgun (WGS) entry which is preliminary data.</text>
</comment>
<name>A0ABS1U986_9PROT</name>
<dbReference type="RefSeq" id="WP_202834476.1">
    <property type="nucleotide sequence ID" value="NZ_JAETWB010000024.1"/>
</dbReference>
<gene>
    <name evidence="1" type="ORF">JMJ56_24970</name>
</gene>
<dbReference type="Proteomes" id="UP000660885">
    <property type="component" value="Unassembled WGS sequence"/>
</dbReference>
<protein>
    <submittedName>
        <fullName evidence="1">Uncharacterized protein</fullName>
    </submittedName>
</protein>
<organism evidence="1 2">
    <name type="scientific">Belnapia arida</name>
    <dbReference type="NCBI Taxonomy" id="2804533"/>
    <lineage>
        <taxon>Bacteria</taxon>
        <taxon>Pseudomonadati</taxon>
        <taxon>Pseudomonadota</taxon>
        <taxon>Alphaproteobacteria</taxon>
        <taxon>Acetobacterales</taxon>
        <taxon>Roseomonadaceae</taxon>
        <taxon>Belnapia</taxon>
    </lineage>
</organism>